<dbReference type="NCBIfam" id="TIGR01441">
    <property type="entry name" value="GPR"/>
    <property type="match status" value="1"/>
</dbReference>
<dbReference type="OrthoDB" id="9777293at2"/>
<dbReference type="Pfam" id="PF03418">
    <property type="entry name" value="Peptidase_A25"/>
    <property type="match status" value="1"/>
</dbReference>
<comment type="similarity">
    <text evidence="4">Belongs to the peptidase A25 family.</text>
</comment>
<feature type="propeptide" id="PRO_5011803690" evidence="4">
    <location>
        <begin position="1"/>
        <end position="6"/>
    </location>
</feature>
<keyword evidence="6" id="KW-1185">Reference proteome</keyword>
<evidence type="ECO:0000313" key="5">
    <source>
        <dbReference type="EMBL" id="OUM20625.1"/>
    </source>
</evidence>
<keyword evidence="1 4" id="KW-0645">Protease</keyword>
<comment type="catalytic activity">
    <reaction evidence="4">
        <text>Endopeptidase action with P4 Glu or Asp, P1 preferably Glu &gt; Asp, P1' hydrophobic and P2' Ala.</text>
        <dbReference type="EC" id="3.4.24.78"/>
    </reaction>
</comment>
<sequence length="290" mass="30896">MAIRTDLAIEVLENSGQTTQNAVQTEKNLEGFRLTQVEIHREDERIGKPPGSYYTLSVDALLRREEDAFPRACRAVAHSLGQLTRQLDPRAPVLVIGLGNRAVTPDAIGPLCCQSVLATRHLVERSPAQFRAFRPVAVLAPGVLGTTGVETGEIVMGVMDRIRPGLVIAVDALAARRLSRLMCTIQMTDTGIVPGSGVGNARAALTRQELGVPVLAVGVPTVVDGATLAADIAEQSGASCEALDDLHTPVLVTTRDVDQQVADAARVIGYGINLFLHPTLDITDIDLFLS</sequence>
<proteinExistence type="inferred from homology"/>
<evidence type="ECO:0000313" key="6">
    <source>
        <dbReference type="Proteomes" id="UP000194903"/>
    </source>
</evidence>
<comment type="subunit">
    <text evidence="4">Homotetramer.</text>
</comment>
<evidence type="ECO:0000256" key="4">
    <source>
        <dbReference type="HAMAP-Rule" id="MF_00626"/>
    </source>
</evidence>
<gene>
    <name evidence="4" type="primary">gpr</name>
    <name evidence="5" type="ORF">CBW42_07285</name>
</gene>
<accession>A0A252F4B7</accession>
<dbReference type="InterPro" id="IPR005080">
    <property type="entry name" value="Peptidase_A25"/>
</dbReference>
<protein>
    <recommendedName>
        <fullName evidence="4">Germination protease</fullName>
        <ecNumber evidence="4">3.4.24.78</ecNumber>
    </recommendedName>
    <alternativeName>
        <fullName evidence="4">GPR endopeptidase</fullName>
    </alternativeName>
    <alternativeName>
        <fullName evidence="4">Germination proteinase</fullName>
    </alternativeName>
    <alternativeName>
        <fullName evidence="4">Spore protease</fullName>
    </alternativeName>
</protein>
<keyword evidence="2 4" id="KW-0378">Hydrolase</keyword>
<dbReference type="RefSeq" id="WP_087019243.1">
    <property type="nucleotide sequence ID" value="NZ_NHOC01000005.1"/>
</dbReference>
<organism evidence="5 6">
    <name type="scientific">Butyricicoccus porcorum</name>
    <dbReference type="NCBI Taxonomy" id="1945634"/>
    <lineage>
        <taxon>Bacteria</taxon>
        <taxon>Bacillati</taxon>
        <taxon>Bacillota</taxon>
        <taxon>Clostridia</taxon>
        <taxon>Eubacteriales</taxon>
        <taxon>Butyricicoccaceae</taxon>
        <taxon>Butyricicoccus</taxon>
    </lineage>
</organism>
<dbReference type="Gene3D" id="3.40.50.1450">
    <property type="entry name" value="HybD-like"/>
    <property type="match status" value="1"/>
</dbReference>
<dbReference type="EMBL" id="NHOC01000005">
    <property type="protein sequence ID" value="OUM20625.1"/>
    <property type="molecule type" value="Genomic_DNA"/>
</dbReference>
<dbReference type="SUPFAM" id="SSF53163">
    <property type="entry name" value="HybD-like"/>
    <property type="match status" value="1"/>
</dbReference>
<dbReference type="Proteomes" id="UP000194903">
    <property type="component" value="Unassembled WGS sequence"/>
</dbReference>
<evidence type="ECO:0000256" key="2">
    <source>
        <dbReference type="ARBA" id="ARBA00022801"/>
    </source>
</evidence>
<reference evidence="5 6" key="1">
    <citation type="submission" date="2017-05" db="EMBL/GenBank/DDBJ databases">
        <title>Butyricicoccus porcorum sp. nov. a butyrate-producing bacterium from the swine intestinal tract.</title>
        <authorList>
            <person name="Trachsel J."/>
            <person name="Humphrey S."/>
            <person name="Allen H.K."/>
        </authorList>
    </citation>
    <scope>NUCLEOTIDE SEQUENCE [LARGE SCALE GENOMIC DNA]</scope>
    <source>
        <strain evidence="5">BB10</strain>
    </source>
</reference>
<comment type="function">
    <text evidence="4">Initiates the rapid degradation of small, acid-soluble proteins during spore germination.</text>
</comment>
<dbReference type="EC" id="3.4.24.78" evidence="4"/>
<comment type="caution">
    <text evidence="5">The sequence shown here is derived from an EMBL/GenBank/DDBJ whole genome shotgun (WGS) entry which is preliminary data.</text>
</comment>
<dbReference type="HAMAP" id="MF_00626">
    <property type="entry name" value="Germination_prot"/>
    <property type="match status" value="1"/>
</dbReference>
<evidence type="ECO:0000256" key="3">
    <source>
        <dbReference type="ARBA" id="ARBA00023145"/>
    </source>
</evidence>
<dbReference type="GO" id="GO:0004222">
    <property type="term" value="F:metalloendopeptidase activity"/>
    <property type="evidence" value="ECO:0007669"/>
    <property type="project" value="UniProtKB-UniRule"/>
</dbReference>
<comment type="PTM">
    <text evidence="4">Autoproteolytically processed. The inactive tetrameric zymogen termed p46 autoprocesses to a smaller form termed p41, which is active only during spore germination.</text>
</comment>
<keyword evidence="3 4" id="KW-0865">Zymogen</keyword>
<name>A0A252F4B7_9FIRM</name>
<dbReference type="InterPro" id="IPR023430">
    <property type="entry name" value="Pept_HybD-like_dom_sf"/>
</dbReference>
<dbReference type="GO" id="GO:0006508">
    <property type="term" value="P:proteolysis"/>
    <property type="evidence" value="ECO:0007669"/>
    <property type="project" value="UniProtKB-UniRule"/>
</dbReference>
<dbReference type="AlphaFoldDB" id="A0A252F4B7"/>
<evidence type="ECO:0000256" key="1">
    <source>
        <dbReference type="ARBA" id="ARBA00022670"/>
    </source>
</evidence>
<dbReference type="GO" id="GO:0009847">
    <property type="term" value="P:spore germination"/>
    <property type="evidence" value="ECO:0007669"/>
    <property type="project" value="UniProtKB-UniRule"/>
</dbReference>
<feature type="chain" id="PRO_5023506603" description="Germination protease" evidence="4">
    <location>
        <begin position="7"/>
        <end position="290"/>
    </location>
</feature>